<evidence type="ECO:0000256" key="1">
    <source>
        <dbReference type="SAM" id="MobiDB-lite"/>
    </source>
</evidence>
<organism evidence="4">
    <name type="scientific">Photinus pyralis</name>
    <name type="common">Common eastern firefly</name>
    <name type="synonym">Lampyris pyralis</name>
    <dbReference type="NCBI Taxonomy" id="7054"/>
    <lineage>
        <taxon>Eukaryota</taxon>
        <taxon>Metazoa</taxon>
        <taxon>Ecdysozoa</taxon>
        <taxon>Arthropoda</taxon>
        <taxon>Hexapoda</taxon>
        <taxon>Insecta</taxon>
        <taxon>Pterygota</taxon>
        <taxon>Neoptera</taxon>
        <taxon>Endopterygota</taxon>
        <taxon>Coleoptera</taxon>
        <taxon>Polyphaga</taxon>
        <taxon>Elateriformia</taxon>
        <taxon>Elateroidea</taxon>
        <taxon>Lampyridae</taxon>
        <taxon>Lampyrinae</taxon>
        <taxon>Photinus</taxon>
    </lineage>
</organism>
<feature type="region of interest" description="Disordered" evidence="1">
    <location>
        <begin position="457"/>
        <end position="488"/>
    </location>
</feature>
<feature type="transmembrane region" description="Helical" evidence="2">
    <location>
        <begin position="598"/>
        <end position="620"/>
    </location>
</feature>
<evidence type="ECO:0000313" key="4">
    <source>
        <dbReference type="EMBL" id="JAV79450.1"/>
    </source>
</evidence>
<keyword evidence="3" id="KW-0732">Signal</keyword>
<name>A0A1Y1M485_PHOPY</name>
<feature type="chain" id="PRO_5013118657" evidence="3">
    <location>
        <begin position="20"/>
        <end position="689"/>
    </location>
</feature>
<feature type="signal peptide" evidence="3">
    <location>
        <begin position="1"/>
        <end position="19"/>
    </location>
</feature>
<dbReference type="EMBL" id="GEZM01042954">
    <property type="protein sequence ID" value="JAV79450.1"/>
    <property type="molecule type" value="Transcribed_RNA"/>
</dbReference>
<protein>
    <submittedName>
        <fullName evidence="4">Uncharacterized protein</fullName>
    </submittedName>
</protein>
<keyword evidence="2" id="KW-0472">Membrane</keyword>
<keyword evidence="2" id="KW-0812">Transmembrane</keyword>
<evidence type="ECO:0000256" key="3">
    <source>
        <dbReference type="SAM" id="SignalP"/>
    </source>
</evidence>
<keyword evidence="2" id="KW-1133">Transmembrane helix</keyword>
<proteinExistence type="predicted"/>
<feature type="region of interest" description="Disordered" evidence="1">
    <location>
        <begin position="25"/>
        <end position="105"/>
    </location>
</feature>
<feature type="compositionally biased region" description="Basic residues" evidence="1">
    <location>
        <begin position="78"/>
        <end position="88"/>
    </location>
</feature>
<accession>A0A1Y1M485</accession>
<evidence type="ECO:0000256" key="2">
    <source>
        <dbReference type="SAM" id="Phobius"/>
    </source>
</evidence>
<sequence length="689" mass="78675">MKFCKLFVLLSALFVHCRCEEKIDQETQGKEENRSGKQLIDQSEHGGWRTVHLPSSNEWTPKEEKPIAVNEYLDSPPRRRRIRKRKRRPSVENLPQRQLPSHTLDDVEEKWMEMEDESVKLPHSRRRVVPTYLSELEQQEDISTLYEKVRDPFTALEEAEAKSRLKKKSETMENTTVSNLKNILKQSGGSLNLSELLQRKNLSLSDLLNGKHHAINALTEKTESSTDTVTFSSTIANLDSSSLAVEARYKPKIRGQNPRISEIEQTTERKLFVPTFAKIIPFHYKHSTVRMTSTSGPVTVSAVTKNNTRGKLSDRRTKYGSLGTKLQNHQNVTTQIPLQAFTIDLQELFGFSQLVQNRNTSTDAPYRMKIDMDDIRTSTEFEKLRPTSAREEIMEVLKDDRSKQNLSRILLLRNMTVEELVAQRERGSSQVHLADIFHNQTREPEPPSEPYVGIISEHGGGRKSKTLHGSNELLDRGTGSSDDNSKPGYAVTSFPTYKIAREKLSYQNQTAPVQVWKTLYPNLYTSVNSSKSLERKEILSESKASVDEVLRNDVHVVENVENTISEAGNHKLNVEIIENNSYEDENSFMRLPSGVKSAIIASAALVAVSLLVFLTILIICKWSNKKKKRLCYSDVYSGSKIKSPILETRPKRTIRTIMNETLGKHKSYSNVYPQNISDYFWESDKKPFQ</sequence>
<feature type="compositionally biased region" description="Basic and acidic residues" evidence="1">
    <location>
        <begin position="25"/>
        <end position="35"/>
    </location>
</feature>
<reference evidence="4" key="1">
    <citation type="journal article" date="2016" name="Sci. Rep.">
        <title>Molecular characterization of firefly nuptial gifts: a multi-omics approach sheds light on postcopulatory sexual selection.</title>
        <authorList>
            <person name="Al-Wathiqui N."/>
            <person name="Fallon T.R."/>
            <person name="South A."/>
            <person name="Weng J.K."/>
            <person name="Lewis S.M."/>
        </authorList>
    </citation>
    <scope>NUCLEOTIDE SEQUENCE</scope>
</reference>
<dbReference type="AlphaFoldDB" id="A0A1Y1M485"/>